<evidence type="ECO:0000256" key="2">
    <source>
        <dbReference type="ARBA" id="ARBA00023043"/>
    </source>
</evidence>
<dbReference type="PROSITE" id="PS50297">
    <property type="entry name" value="ANK_REP_REGION"/>
    <property type="match status" value="1"/>
</dbReference>
<feature type="repeat" description="ANK" evidence="3">
    <location>
        <begin position="34"/>
        <end position="66"/>
    </location>
</feature>
<dbReference type="Proteomes" id="UP001183629">
    <property type="component" value="Unassembled WGS sequence"/>
</dbReference>
<keyword evidence="6" id="KW-1185">Reference proteome</keyword>
<gene>
    <name evidence="5" type="ORF">J2S44_000755</name>
</gene>
<evidence type="ECO:0000256" key="3">
    <source>
        <dbReference type="PROSITE-ProRule" id="PRU00023"/>
    </source>
</evidence>
<dbReference type="PANTHER" id="PTHR24189">
    <property type="entry name" value="MYOTROPHIN"/>
    <property type="match status" value="1"/>
</dbReference>
<proteinExistence type="predicted"/>
<name>A0AAE3ZMC4_9ACTN</name>
<dbReference type="EMBL" id="JAVDYC010000001">
    <property type="protein sequence ID" value="MDR7320505.1"/>
    <property type="molecule type" value="Genomic_DNA"/>
</dbReference>
<protein>
    <submittedName>
        <fullName evidence="5">Ankyrin repeat protein</fullName>
    </submittedName>
</protein>
<dbReference type="SUPFAM" id="SSF48403">
    <property type="entry name" value="Ankyrin repeat"/>
    <property type="match status" value="1"/>
</dbReference>
<evidence type="ECO:0000313" key="5">
    <source>
        <dbReference type="EMBL" id="MDR7320505.1"/>
    </source>
</evidence>
<dbReference type="PROSITE" id="PS50088">
    <property type="entry name" value="ANK_REPEAT"/>
    <property type="match status" value="2"/>
</dbReference>
<dbReference type="SMART" id="SM00248">
    <property type="entry name" value="ANK"/>
    <property type="match status" value="6"/>
</dbReference>
<evidence type="ECO:0000313" key="6">
    <source>
        <dbReference type="Proteomes" id="UP001183629"/>
    </source>
</evidence>
<dbReference type="InterPro" id="IPR050745">
    <property type="entry name" value="Multifunctional_regulatory"/>
</dbReference>
<dbReference type="PRINTS" id="PR01415">
    <property type="entry name" value="ANKYRIN"/>
</dbReference>
<dbReference type="Pfam" id="PF00023">
    <property type="entry name" value="Ank"/>
    <property type="match status" value="1"/>
</dbReference>
<dbReference type="SUPFAM" id="SSF101898">
    <property type="entry name" value="NHL repeat"/>
    <property type="match status" value="1"/>
</dbReference>
<dbReference type="Pfam" id="PF12796">
    <property type="entry name" value="Ank_2"/>
    <property type="match status" value="2"/>
</dbReference>
<sequence length="659" mass="68429">MTDPPLFAAAHAGDLDTVRRLIREGAALEERGSWGRTPLAAAARGGHADVLELLLAAGADPAARDNQRHVPLDHAATAGVARLLLAATGSAEPHGRATAGPHGHATTEPHGRATAGPHGHVTAGMHGRVTAGPHGRVMAGMQGHVTAGRDEVVAVLLEGGADPHTRDSHGRSALHHARTAGMVRMLVAAGASPHAIDRDGLTPLHGAPDAGIARALLAAGADPHATDPRGRTPLHTATAPDVIEVLLEAGVPADVRDGRGWTPLAYLAGGHSADSVRAIRLLIDAGADVTRRNADGIAPIHRLRRWSSTLPESAARAAIRRRQLAVAEPAVHAGLVRRVAADRAIGLPQRCAVVHPGGAEAVTAGPDGILVRWSLEGAAPRPTEVTGTDRPPFAALAVSPDGTLLALAGGENQPLEIRRWDRLDEVVAVVEELPSCESVSFSPDGRLIAAGWWSPGGGHGLAVITPAGRRVSYVDAHAHGVEGLAFAPDGRLVVSWLGDGAGELALVDPDPDDPGDVTFEGIACRVEALSFAPDGRRLAVCGAAPSDVRTSTAEPGMIVVFDAVTRRPVWELTVDRRVKQHLQSWHETVKPLSVCFTPDGRRVVAGLTGGLLILDADTGAVVHARPWWPRNVTSVHAVDPSSVLVTTPDGFHRIAVPTG</sequence>
<accession>A0AAE3ZMC4</accession>
<dbReference type="PANTHER" id="PTHR24189:SF50">
    <property type="entry name" value="ANKYRIN REPEAT AND SOCS BOX PROTEIN 2"/>
    <property type="match status" value="1"/>
</dbReference>
<dbReference type="InterPro" id="IPR002110">
    <property type="entry name" value="Ankyrin_rpt"/>
</dbReference>
<keyword evidence="1" id="KW-0677">Repeat</keyword>
<dbReference type="InterPro" id="IPR015943">
    <property type="entry name" value="WD40/YVTN_repeat-like_dom_sf"/>
</dbReference>
<evidence type="ECO:0000256" key="1">
    <source>
        <dbReference type="ARBA" id="ARBA00022737"/>
    </source>
</evidence>
<dbReference type="Gene3D" id="1.25.40.20">
    <property type="entry name" value="Ankyrin repeat-containing domain"/>
    <property type="match status" value="3"/>
</dbReference>
<reference evidence="5 6" key="1">
    <citation type="submission" date="2023-07" db="EMBL/GenBank/DDBJ databases">
        <title>Sequencing the genomes of 1000 actinobacteria strains.</title>
        <authorList>
            <person name="Klenk H.-P."/>
        </authorList>
    </citation>
    <scope>NUCLEOTIDE SEQUENCE [LARGE SCALE GENOMIC DNA]</scope>
    <source>
        <strain evidence="5 6">DSM 44711</strain>
    </source>
</reference>
<comment type="caution">
    <text evidence="5">The sequence shown here is derived from an EMBL/GenBank/DDBJ whole genome shotgun (WGS) entry which is preliminary data.</text>
</comment>
<dbReference type="AlphaFoldDB" id="A0AAE3ZMC4"/>
<organism evidence="5 6">
    <name type="scientific">Catenuloplanes niger</name>
    <dbReference type="NCBI Taxonomy" id="587534"/>
    <lineage>
        <taxon>Bacteria</taxon>
        <taxon>Bacillati</taxon>
        <taxon>Actinomycetota</taxon>
        <taxon>Actinomycetes</taxon>
        <taxon>Micromonosporales</taxon>
        <taxon>Micromonosporaceae</taxon>
        <taxon>Catenuloplanes</taxon>
    </lineage>
</organism>
<dbReference type="Gene3D" id="2.130.10.10">
    <property type="entry name" value="YVTN repeat-like/Quinoprotein amine dehydrogenase"/>
    <property type="match status" value="2"/>
</dbReference>
<dbReference type="RefSeq" id="WP_310409034.1">
    <property type="nucleotide sequence ID" value="NZ_JAVDYC010000001.1"/>
</dbReference>
<dbReference type="InterPro" id="IPR036770">
    <property type="entry name" value="Ankyrin_rpt-contain_sf"/>
</dbReference>
<feature type="region of interest" description="Disordered" evidence="4">
    <location>
        <begin position="91"/>
        <end position="115"/>
    </location>
</feature>
<evidence type="ECO:0000256" key="4">
    <source>
        <dbReference type="SAM" id="MobiDB-lite"/>
    </source>
</evidence>
<keyword evidence="2 3" id="KW-0040">ANK repeat</keyword>
<feature type="repeat" description="ANK" evidence="3">
    <location>
        <begin position="259"/>
        <end position="294"/>
    </location>
</feature>